<evidence type="ECO:0000256" key="8">
    <source>
        <dbReference type="ARBA" id="ARBA00022982"/>
    </source>
</evidence>
<dbReference type="InterPro" id="IPR011577">
    <property type="entry name" value="Cyt_b561_bac/Ni-Hgenase"/>
</dbReference>
<dbReference type="Gene3D" id="1.20.950.20">
    <property type="entry name" value="Transmembrane di-heme cytochromes, Chain C"/>
    <property type="match status" value="1"/>
</dbReference>
<evidence type="ECO:0000256" key="5">
    <source>
        <dbReference type="ARBA" id="ARBA00022617"/>
    </source>
</evidence>
<feature type="domain" description="Cytochrome b561 bacterial/Ni-hydrogenase" evidence="14">
    <location>
        <begin position="22"/>
        <end position="189"/>
    </location>
</feature>
<evidence type="ECO:0000256" key="1">
    <source>
        <dbReference type="ARBA" id="ARBA00001970"/>
    </source>
</evidence>
<comment type="similarity">
    <text evidence="12">Belongs to the cytochrome b561 family.</text>
</comment>
<keyword evidence="9 13" id="KW-1133">Transmembrane helix</keyword>
<evidence type="ECO:0000256" key="6">
    <source>
        <dbReference type="ARBA" id="ARBA00022692"/>
    </source>
</evidence>
<dbReference type="SUPFAM" id="SSF81342">
    <property type="entry name" value="Transmembrane di-heme cytochromes"/>
    <property type="match status" value="1"/>
</dbReference>
<dbReference type="GO" id="GO:0022904">
    <property type="term" value="P:respiratory electron transport chain"/>
    <property type="evidence" value="ECO:0007669"/>
    <property type="project" value="InterPro"/>
</dbReference>
<dbReference type="GO" id="GO:0020037">
    <property type="term" value="F:heme binding"/>
    <property type="evidence" value="ECO:0007669"/>
    <property type="project" value="TreeGrafter"/>
</dbReference>
<comment type="subcellular location">
    <subcellularLocation>
        <location evidence="2">Cell membrane</location>
        <topology evidence="2">Multi-pass membrane protein</topology>
    </subcellularLocation>
</comment>
<dbReference type="EMBL" id="JZRB01000004">
    <property type="protein sequence ID" value="KJV36842.1"/>
    <property type="molecule type" value="Genomic_DNA"/>
</dbReference>
<dbReference type="Pfam" id="PF01292">
    <property type="entry name" value="Ni_hydr_CYTB"/>
    <property type="match status" value="1"/>
</dbReference>
<keyword evidence="7" id="KW-0479">Metal-binding</keyword>
<reference evidence="15 16" key="1">
    <citation type="submission" date="2015-03" db="EMBL/GenBank/DDBJ databases">
        <title>Draft genome sequence of Luteibacter yeojuensis strain SU11.</title>
        <authorList>
            <person name="Sulaiman J."/>
            <person name="Priya K."/>
            <person name="Chan K.-G."/>
        </authorList>
    </citation>
    <scope>NUCLEOTIDE SEQUENCE [LARGE SCALE GENOMIC DNA]</scope>
    <source>
        <strain evidence="15 16">SU11</strain>
    </source>
</reference>
<evidence type="ECO:0000259" key="14">
    <source>
        <dbReference type="Pfam" id="PF01292"/>
    </source>
</evidence>
<evidence type="ECO:0000256" key="11">
    <source>
        <dbReference type="ARBA" id="ARBA00023136"/>
    </source>
</evidence>
<sequence>MPNPWGYNRMAWTHHDDRPAPWPRPLRVLHWLTVLCVTAAAAIILLRDEVSGRALRTWLLEGHRHAGLIVLVLFVVRVIVRARAAKLPAIPMPPVMRLAAGATHVALYLLLLAMPLLGWAMCSAGDQDVHFFGLTLPRLVAPDDDLADRLQALHVDAAWVLLALVCLHIGAALFHHFGRRDGLLRRMWP</sequence>
<dbReference type="Proteomes" id="UP000033651">
    <property type="component" value="Unassembled WGS sequence"/>
</dbReference>
<gene>
    <name evidence="15" type="ORF">VI08_03450</name>
</gene>
<comment type="caution">
    <text evidence="15">The sequence shown here is derived from an EMBL/GenBank/DDBJ whole genome shotgun (WGS) entry which is preliminary data.</text>
</comment>
<keyword evidence="10" id="KW-0408">Iron</keyword>
<accession>A0A0F3L0V0</accession>
<dbReference type="GO" id="GO:0005886">
    <property type="term" value="C:plasma membrane"/>
    <property type="evidence" value="ECO:0007669"/>
    <property type="project" value="UniProtKB-SubCell"/>
</dbReference>
<dbReference type="AlphaFoldDB" id="A0A0F3L0V0"/>
<name>A0A0F3L0V0_9GAMM</name>
<feature type="transmembrane region" description="Helical" evidence="13">
    <location>
        <begin position="66"/>
        <end position="84"/>
    </location>
</feature>
<evidence type="ECO:0000256" key="13">
    <source>
        <dbReference type="SAM" id="Phobius"/>
    </source>
</evidence>
<keyword evidence="8" id="KW-0249">Electron transport</keyword>
<dbReference type="GO" id="GO:0009055">
    <property type="term" value="F:electron transfer activity"/>
    <property type="evidence" value="ECO:0007669"/>
    <property type="project" value="InterPro"/>
</dbReference>
<feature type="transmembrane region" description="Helical" evidence="13">
    <location>
        <begin position="96"/>
        <end position="121"/>
    </location>
</feature>
<feature type="transmembrane region" description="Helical" evidence="13">
    <location>
        <begin position="28"/>
        <end position="46"/>
    </location>
</feature>
<dbReference type="GO" id="GO:0046872">
    <property type="term" value="F:metal ion binding"/>
    <property type="evidence" value="ECO:0007669"/>
    <property type="project" value="UniProtKB-KW"/>
</dbReference>
<keyword evidence="5" id="KW-0349">Heme</keyword>
<keyword evidence="16" id="KW-1185">Reference proteome</keyword>
<dbReference type="InterPro" id="IPR052168">
    <property type="entry name" value="Cytochrome_b561_oxidase"/>
</dbReference>
<dbReference type="InterPro" id="IPR016174">
    <property type="entry name" value="Di-haem_cyt_TM"/>
</dbReference>
<keyword evidence="4" id="KW-1003">Cell membrane</keyword>
<proteinExistence type="inferred from homology"/>
<comment type="cofactor">
    <cofactor evidence="1">
        <name>heme b</name>
        <dbReference type="ChEBI" id="CHEBI:60344"/>
    </cofactor>
</comment>
<keyword evidence="11 13" id="KW-0472">Membrane</keyword>
<evidence type="ECO:0000313" key="15">
    <source>
        <dbReference type="EMBL" id="KJV36842.1"/>
    </source>
</evidence>
<evidence type="ECO:0000256" key="3">
    <source>
        <dbReference type="ARBA" id="ARBA00022448"/>
    </source>
</evidence>
<evidence type="ECO:0000256" key="7">
    <source>
        <dbReference type="ARBA" id="ARBA00022723"/>
    </source>
</evidence>
<evidence type="ECO:0000256" key="12">
    <source>
        <dbReference type="ARBA" id="ARBA00037975"/>
    </source>
</evidence>
<dbReference type="PANTHER" id="PTHR30529">
    <property type="entry name" value="CYTOCHROME B561"/>
    <property type="match status" value="1"/>
</dbReference>
<keyword evidence="3" id="KW-0813">Transport</keyword>
<dbReference type="PATRIC" id="fig|345309.4.peg.3027"/>
<protein>
    <submittedName>
        <fullName evidence="15">Cytochrome C oxidase</fullName>
    </submittedName>
</protein>
<dbReference type="PANTHER" id="PTHR30529:SF3">
    <property type="entry name" value="CYTOCHROME B561 HOMOLOG 1"/>
    <property type="match status" value="1"/>
</dbReference>
<evidence type="ECO:0000256" key="9">
    <source>
        <dbReference type="ARBA" id="ARBA00022989"/>
    </source>
</evidence>
<evidence type="ECO:0000256" key="4">
    <source>
        <dbReference type="ARBA" id="ARBA00022475"/>
    </source>
</evidence>
<organism evidence="15 16">
    <name type="scientific">Luteibacter yeojuensis</name>
    <dbReference type="NCBI Taxonomy" id="345309"/>
    <lineage>
        <taxon>Bacteria</taxon>
        <taxon>Pseudomonadati</taxon>
        <taxon>Pseudomonadota</taxon>
        <taxon>Gammaproteobacteria</taxon>
        <taxon>Lysobacterales</taxon>
        <taxon>Rhodanobacteraceae</taxon>
        <taxon>Luteibacter</taxon>
    </lineage>
</organism>
<evidence type="ECO:0000256" key="2">
    <source>
        <dbReference type="ARBA" id="ARBA00004651"/>
    </source>
</evidence>
<evidence type="ECO:0000256" key="10">
    <source>
        <dbReference type="ARBA" id="ARBA00023004"/>
    </source>
</evidence>
<keyword evidence="6 13" id="KW-0812">Transmembrane</keyword>
<feature type="transmembrane region" description="Helical" evidence="13">
    <location>
        <begin position="157"/>
        <end position="177"/>
    </location>
</feature>
<evidence type="ECO:0000313" key="16">
    <source>
        <dbReference type="Proteomes" id="UP000033651"/>
    </source>
</evidence>